<evidence type="ECO:0000313" key="5">
    <source>
        <dbReference type="EMBL" id="GDY74337.1"/>
    </source>
</evidence>
<evidence type="ECO:0000313" key="7">
    <source>
        <dbReference type="Proteomes" id="UP000302139"/>
    </source>
</evidence>
<dbReference type="RefSeq" id="WP_037649832.1">
    <property type="nucleotide sequence ID" value="NZ_BAABTN010000039.1"/>
</dbReference>
<dbReference type="InterPro" id="IPR035897">
    <property type="entry name" value="Toll_tir_struct_dom_sf"/>
</dbReference>
<keyword evidence="2" id="KW-0812">Transmembrane</keyword>
<feature type="transmembrane region" description="Helical" evidence="2">
    <location>
        <begin position="6"/>
        <end position="27"/>
    </location>
</feature>
<organism evidence="4 7">
    <name type="scientific">Streptomyces avermitilis</name>
    <dbReference type="NCBI Taxonomy" id="33903"/>
    <lineage>
        <taxon>Bacteria</taxon>
        <taxon>Bacillati</taxon>
        <taxon>Actinomycetota</taxon>
        <taxon>Actinomycetes</taxon>
        <taxon>Kitasatosporales</taxon>
        <taxon>Streptomycetaceae</taxon>
        <taxon>Streptomyces</taxon>
    </lineage>
</organism>
<protein>
    <recommendedName>
        <fullName evidence="3">TIR domain-containing protein</fullName>
    </recommendedName>
</protein>
<dbReference type="EMBL" id="BJHX01000001">
    <property type="protein sequence ID" value="GDY65452.1"/>
    <property type="molecule type" value="Genomic_DNA"/>
</dbReference>
<dbReference type="Proteomes" id="UP000299211">
    <property type="component" value="Unassembled WGS sequence"/>
</dbReference>
<dbReference type="Pfam" id="PF13676">
    <property type="entry name" value="TIR_2"/>
    <property type="match status" value="1"/>
</dbReference>
<feature type="region of interest" description="Disordered" evidence="1">
    <location>
        <begin position="32"/>
        <end position="60"/>
    </location>
</feature>
<feature type="domain" description="TIR" evidence="3">
    <location>
        <begin position="64"/>
        <end position="179"/>
    </location>
</feature>
<reference evidence="4 7" key="2">
    <citation type="submission" date="2019-04" db="EMBL/GenBank/DDBJ databases">
        <title>Draft genome sequences of Streptomyces avermitilis NBRC 14893.</title>
        <authorList>
            <person name="Komaki H."/>
            <person name="Tamura T."/>
            <person name="Hosoyama A."/>
        </authorList>
    </citation>
    <scope>NUCLEOTIDE SEQUENCE [LARGE SCALE GENOMIC DNA]</scope>
    <source>
        <strain evidence="4 7">NBRC 14893</strain>
    </source>
</reference>
<keyword evidence="2" id="KW-1133">Transmembrane helix</keyword>
<evidence type="ECO:0000313" key="6">
    <source>
        <dbReference type="Proteomes" id="UP000299211"/>
    </source>
</evidence>
<evidence type="ECO:0000256" key="1">
    <source>
        <dbReference type="SAM" id="MobiDB-lite"/>
    </source>
</evidence>
<evidence type="ECO:0000256" key="2">
    <source>
        <dbReference type="SAM" id="Phobius"/>
    </source>
</evidence>
<comment type="caution">
    <text evidence="4">The sequence shown here is derived from an EMBL/GenBank/DDBJ whole genome shotgun (WGS) entry which is preliminary data.</text>
</comment>
<dbReference type="GO" id="GO:0007165">
    <property type="term" value="P:signal transduction"/>
    <property type="evidence" value="ECO:0007669"/>
    <property type="project" value="InterPro"/>
</dbReference>
<dbReference type="Gene3D" id="3.40.50.10140">
    <property type="entry name" value="Toll/interleukin-1 receptor homology (TIR) domain"/>
    <property type="match status" value="1"/>
</dbReference>
<proteinExistence type="predicted"/>
<accession>A0A4D4LVS4</accession>
<keyword evidence="2" id="KW-0472">Membrane</keyword>
<dbReference type="SUPFAM" id="SSF52200">
    <property type="entry name" value="Toll/Interleukin receptor TIR domain"/>
    <property type="match status" value="1"/>
</dbReference>
<dbReference type="STRING" id="33903.AQJ43_26045"/>
<evidence type="ECO:0000313" key="4">
    <source>
        <dbReference type="EMBL" id="GDY65452.1"/>
    </source>
</evidence>
<dbReference type="InterPro" id="IPR000157">
    <property type="entry name" value="TIR_dom"/>
</dbReference>
<sequence length="198" mass="21499">MEGANLAIALVGLIATVASTYFAWVPLRNRGGPGRRRGRDPGPDPAPRPTPPPPQAQTQGPYDVFVSYADAEADAAERLAERLREAGVSVFLVRWVEPGLVPLLETERALVGATLGVLLFGPGTMADSRIREEYAVLLQRVHGGGFRFVPARAGSVELPPFADIRRPVDLREPGTPRYDGEVARLADTALRLRRRTDV</sequence>
<dbReference type="Proteomes" id="UP000302139">
    <property type="component" value="Unassembled WGS sequence"/>
</dbReference>
<dbReference type="AlphaFoldDB" id="A0A4D4LVS4"/>
<gene>
    <name evidence="4" type="ORF">SAV14893_048450</name>
    <name evidence="5" type="ORF">SAV31267_038220</name>
</gene>
<name>A0A4D4LVS4_STRAX</name>
<reference evidence="5 6" key="1">
    <citation type="submission" date="2019-04" db="EMBL/GenBank/DDBJ databases">
        <title>Draft genome sequences of Streptomyces avermitilis ATCC 31267.</title>
        <authorList>
            <person name="Komaki H."/>
            <person name="Tamura T."/>
            <person name="Hosoyama A."/>
        </authorList>
    </citation>
    <scope>NUCLEOTIDE SEQUENCE [LARGE SCALE GENOMIC DNA]</scope>
    <source>
        <strain evidence="5 6">ATCC 31267</strain>
    </source>
</reference>
<feature type="compositionally biased region" description="Pro residues" evidence="1">
    <location>
        <begin position="43"/>
        <end position="55"/>
    </location>
</feature>
<dbReference type="EMBL" id="BJHY01000001">
    <property type="protein sequence ID" value="GDY74337.1"/>
    <property type="molecule type" value="Genomic_DNA"/>
</dbReference>
<evidence type="ECO:0000259" key="3">
    <source>
        <dbReference type="Pfam" id="PF13676"/>
    </source>
</evidence>